<reference evidence="2 3" key="1">
    <citation type="journal article" date="2014" name="Nature">
        <title>An environmental bacterial taxon with a large and distinct metabolic repertoire.</title>
        <authorList>
            <person name="Wilson M.C."/>
            <person name="Mori T."/>
            <person name="Ruckert C."/>
            <person name="Uria A.R."/>
            <person name="Helf M.J."/>
            <person name="Takada K."/>
            <person name="Gernert C."/>
            <person name="Steffens U.A."/>
            <person name="Heycke N."/>
            <person name="Schmitt S."/>
            <person name="Rinke C."/>
            <person name="Helfrich E.J."/>
            <person name="Brachmann A.O."/>
            <person name="Gurgui C."/>
            <person name="Wakimoto T."/>
            <person name="Kracht M."/>
            <person name="Crusemann M."/>
            <person name="Hentschel U."/>
            <person name="Abe I."/>
            <person name="Matsunaga S."/>
            <person name="Kalinowski J."/>
            <person name="Takeyama H."/>
            <person name="Piel J."/>
        </authorList>
    </citation>
    <scope>NUCLEOTIDE SEQUENCE [LARGE SCALE GENOMIC DNA]</scope>
    <source>
        <strain evidence="3">TSY1</strain>
    </source>
</reference>
<gene>
    <name evidence="2" type="ORF">ETSY1_16375</name>
</gene>
<dbReference type="InterPro" id="IPR036388">
    <property type="entry name" value="WH-like_DNA-bd_sf"/>
</dbReference>
<dbReference type="Pfam" id="PF13601">
    <property type="entry name" value="HTH_34"/>
    <property type="match status" value="1"/>
</dbReference>
<evidence type="ECO:0000259" key="1">
    <source>
        <dbReference type="Pfam" id="PF13601"/>
    </source>
</evidence>
<evidence type="ECO:0000313" key="2">
    <source>
        <dbReference type="EMBL" id="ETW99054.1"/>
    </source>
</evidence>
<dbReference type="AlphaFoldDB" id="W4LMB5"/>
<proteinExistence type="predicted"/>
<dbReference type="CDD" id="cd00090">
    <property type="entry name" value="HTH_ARSR"/>
    <property type="match status" value="1"/>
</dbReference>
<dbReference type="GO" id="GO:0006355">
    <property type="term" value="P:regulation of DNA-templated transcription"/>
    <property type="evidence" value="ECO:0007669"/>
    <property type="project" value="UniProtKB-ARBA"/>
</dbReference>
<protein>
    <submittedName>
        <fullName evidence="2">Transcriptional regulator</fullName>
    </submittedName>
</protein>
<keyword evidence="3" id="KW-1185">Reference proteome</keyword>
<dbReference type="Gene3D" id="1.10.10.10">
    <property type="entry name" value="Winged helix-like DNA-binding domain superfamily/Winged helix DNA-binding domain"/>
    <property type="match status" value="1"/>
</dbReference>
<dbReference type="HOGENOM" id="CLU_142189_1_0_7"/>
<name>W4LMB5_ENTF1</name>
<dbReference type="EMBL" id="AZHW01000487">
    <property type="protein sequence ID" value="ETW99054.1"/>
    <property type="molecule type" value="Genomic_DNA"/>
</dbReference>
<dbReference type="SUPFAM" id="SSF46785">
    <property type="entry name" value="Winged helix' DNA-binding domain"/>
    <property type="match status" value="1"/>
</dbReference>
<dbReference type="InterPro" id="IPR011991">
    <property type="entry name" value="ArsR-like_HTH"/>
</dbReference>
<organism evidence="2 3">
    <name type="scientific">Entotheonella factor</name>
    <dbReference type="NCBI Taxonomy" id="1429438"/>
    <lineage>
        <taxon>Bacteria</taxon>
        <taxon>Pseudomonadati</taxon>
        <taxon>Nitrospinota/Tectimicrobiota group</taxon>
        <taxon>Candidatus Tectimicrobiota</taxon>
        <taxon>Candidatus Entotheonellia</taxon>
        <taxon>Candidatus Entotheonellales</taxon>
        <taxon>Candidatus Entotheonellaceae</taxon>
        <taxon>Candidatus Entotheonella</taxon>
    </lineage>
</organism>
<dbReference type="Proteomes" id="UP000019141">
    <property type="component" value="Unassembled WGS sequence"/>
</dbReference>
<evidence type="ECO:0000313" key="3">
    <source>
        <dbReference type="Proteomes" id="UP000019141"/>
    </source>
</evidence>
<accession>W4LMB5</accession>
<comment type="caution">
    <text evidence="2">The sequence shown here is derived from an EMBL/GenBank/DDBJ whole genome shotgun (WGS) entry which is preliminary data.</text>
</comment>
<dbReference type="InterPro" id="IPR036390">
    <property type="entry name" value="WH_DNA-bd_sf"/>
</dbReference>
<dbReference type="PANTHER" id="PTHR37318">
    <property type="entry name" value="BSL7504 PROTEIN"/>
    <property type="match status" value="1"/>
</dbReference>
<sequence>MSTQSDSPYTALKTIFHEPNRLAIMSALSCAVDGLAFSELKQECALTDGNLSRHLKTLEEAQAIRIEKTFVGVKPRTTVFLSSDGRKRFLEYIKALQEVLQKATASLETTPSTIFLSPPHIHGCTRRPS</sequence>
<feature type="domain" description="Winged helix DNA-binding" evidence="1">
    <location>
        <begin position="21"/>
        <end position="99"/>
    </location>
</feature>
<dbReference type="PANTHER" id="PTHR37318:SF1">
    <property type="entry name" value="BSL7504 PROTEIN"/>
    <property type="match status" value="1"/>
</dbReference>
<dbReference type="InterPro" id="IPR027395">
    <property type="entry name" value="WH_DNA-bd_dom"/>
</dbReference>